<dbReference type="OMA" id="PDPWASF"/>
<dbReference type="Gene3D" id="3.30.1520.10">
    <property type="entry name" value="Phox-like domain"/>
    <property type="match status" value="1"/>
</dbReference>
<dbReference type="InterPro" id="IPR015404">
    <property type="entry name" value="Vps5_C"/>
</dbReference>
<accession>A0A1M2V5M6</accession>
<dbReference type="PROSITE" id="PS50195">
    <property type="entry name" value="PX"/>
    <property type="match status" value="1"/>
</dbReference>
<dbReference type="GO" id="GO:0005829">
    <property type="term" value="C:cytosol"/>
    <property type="evidence" value="ECO:0007669"/>
    <property type="project" value="GOC"/>
</dbReference>
<feature type="compositionally biased region" description="Low complexity" evidence="11">
    <location>
        <begin position="272"/>
        <end position="284"/>
    </location>
</feature>
<organism evidence="13 14">
    <name type="scientific">Trametes pubescens</name>
    <name type="common">White-rot fungus</name>
    <dbReference type="NCBI Taxonomy" id="154538"/>
    <lineage>
        <taxon>Eukaryota</taxon>
        <taxon>Fungi</taxon>
        <taxon>Dikarya</taxon>
        <taxon>Basidiomycota</taxon>
        <taxon>Agaricomycotina</taxon>
        <taxon>Agaricomycetes</taxon>
        <taxon>Polyporales</taxon>
        <taxon>Polyporaceae</taxon>
        <taxon>Trametes</taxon>
    </lineage>
</organism>
<dbReference type="GO" id="GO:0005794">
    <property type="term" value="C:Golgi apparatus"/>
    <property type="evidence" value="ECO:0007669"/>
    <property type="project" value="UniProtKB-SubCell"/>
</dbReference>
<dbReference type="GO" id="GO:0005768">
    <property type="term" value="C:endosome"/>
    <property type="evidence" value="ECO:0007669"/>
    <property type="project" value="TreeGrafter"/>
</dbReference>
<dbReference type="Proteomes" id="UP000184267">
    <property type="component" value="Unassembled WGS sequence"/>
</dbReference>
<dbReference type="Pfam" id="PF00787">
    <property type="entry name" value="PX"/>
    <property type="match status" value="1"/>
</dbReference>
<keyword evidence="10" id="KW-0472">Membrane</keyword>
<dbReference type="GO" id="GO:0045053">
    <property type="term" value="P:protein retention in Golgi apparatus"/>
    <property type="evidence" value="ECO:0007669"/>
    <property type="project" value="TreeGrafter"/>
</dbReference>
<feature type="compositionally biased region" description="Low complexity" evidence="11">
    <location>
        <begin position="154"/>
        <end position="181"/>
    </location>
</feature>
<dbReference type="FunFam" id="3.30.1520.10:FF:000013">
    <property type="entry name" value="Putative Sorting nexin 3"/>
    <property type="match status" value="1"/>
</dbReference>
<name>A0A1M2V5M6_TRAPU</name>
<feature type="region of interest" description="Disordered" evidence="11">
    <location>
        <begin position="1"/>
        <end position="58"/>
    </location>
</feature>
<feature type="domain" description="PX" evidence="12">
    <location>
        <begin position="293"/>
        <end position="409"/>
    </location>
</feature>
<evidence type="ECO:0000256" key="2">
    <source>
        <dbReference type="ARBA" id="ARBA00004496"/>
    </source>
</evidence>
<evidence type="ECO:0000256" key="9">
    <source>
        <dbReference type="ARBA" id="ARBA00023034"/>
    </source>
</evidence>
<dbReference type="FunFam" id="1.20.1270.60:FF:000022">
    <property type="entry name" value="Sorting nexin 3 protein"/>
    <property type="match status" value="1"/>
</dbReference>
<evidence type="ECO:0000256" key="7">
    <source>
        <dbReference type="ARBA" id="ARBA00022553"/>
    </source>
</evidence>
<evidence type="ECO:0000256" key="10">
    <source>
        <dbReference type="ARBA" id="ARBA00023136"/>
    </source>
</evidence>
<dbReference type="InterPro" id="IPR036871">
    <property type="entry name" value="PX_dom_sf"/>
</dbReference>
<evidence type="ECO:0000256" key="5">
    <source>
        <dbReference type="ARBA" id="ARBA00022448"/>
    </source>
</evidence>
<comment type="caution">
    <text evidence="13">The sequence shown here is derived from an EMBL/GenBank/DDBJ whole genome shotgun (WGS) entry which is preliminary data.</text>
</comment>
<comment type="similarity">
    <text evidence="4">Belongs to the sorting nexin family.</text>
</comment>
<reference evidence="13 14" key="1">
    <citation type="submission" date="2016-10" db="EMBL/GenBank/DDBJ databases">
        <title>Genome sequence of the basidiomycete white-rot fungus Trametes pubescens.</title>
        <authorList>
            <person name="Makela M.R."/>
            <person name="Granchi Z."/>
            <person name="Peng M."/>
            <person name="De Vries R.P."/>
            <person name="Grigoriev I."/>
            <person name="Riley R."/>
            <person name="Hilden K."/>
        </authorList>
    </citation>
    <scope>NUCLEOTIDE SEQUENCE [LARGE SCALE GENOMIC DNA]</scope>
    <source>
        <strain evidence="13 14">FBCC735</strain>
    </source>
</reference>
<feature type="region of interest" description="Disordered" evidence="11">
    <location>
        <begin position="218"/>
        <end position="292"/>
    </location>
</feature>
<dbReference type="AlphaFoldDB" id="A0A1M2V5M6"/>
<dbReference type="InterPro" id="IPR027267">
    <property type="entry name" value="AH/BAR_dom_sf"/>
</dbReference>
<evidence type="ECO:0000256" key="8">
    <source>
        <dbReference type="ARBA" id="ARBA00022927"/>
    </source>
</evidence>
<gene>
    <name evidence="13" type="ORF">TRAPUB_6582</name>
</gene>
<dbReference type="InterPro" id="IPR001683">
    <property type="entry name" value="PX_dom"/>
</dbReference>
<evidence type="ECO:0000256" key="6">
    <source>
        <dbReference type="ARBA" id="ARBA00022490"/>
    </source>
</evidence>
<keyword evidence="14" id="KW-1185">Reference proteome</keyword>
<dbReference type="PANTHER" id="PTHR10555">
    <property type="entry name" value="SORTING NEXIN"/>
    <property type="match status" value="1"/>
</dbReference>
<dbReference type="PANTHER" id="PTHR10555:SF170">
    <property type="entry name" value="FI18122P1"/>
    <property type="match status" value="1"/>
</dbReference>
<protein>
    <submittedName>
        <fullName evidence="13">Vacuolar protein sorting-associated protein vps5</fullName>
    </submittedName>
</protein>
<dbReference type="GO" id="GO:0042147">
    <property type="term" value="P:retrograde transport, endosome to Golgi"/>
    <property type="evidence" value="ECO:0007669"/>
    <property type="project" value="TreeGrafter"/>
</dbReference>
<dbReference type="SUPFAM" id="SSF64268">
    <property type="entry name" value="PX domain"/>
    <property type="match status" value="1"/>
</dbReference>
<feature type="compositionally biased region" description="Polar residues" evidence="11">
    <location>
        <begin position="27"/>
        <end position="39"/>
    </location>
</feature>
<keyword evidence="8" id="KW-0653">Protein transport</keyword>
<dbReference type="STRING" id="154538.A0A1M2V5M6"/>
<dbReference type="Pfam" id="PF09325">
    <property type="entry name" value="Vps5"/>
    <property type="match status" value="1"/>
</dbReference>
<evidence type="ECO:0000313" key="13">
    <source>
        <dbReference type="EMBL" id="OJT02912.1"/>
    </source>
</evidence>
<feature type="region of interest" description="Disordered" evidence="11">
    <location>
        <begin position="70"/>
        <end position="181"/>
    </location>
</feature>
<evidence type="ECO:0000313" key="14">
    <source>
        <dbReference type="Proteomes" id="UP000184267"/>
    </source>
</evidence>
<dbReference type="Gene3D" id="1.20.1270.60">
    <property type="entry name" value="Arfaptin homology (AH) domain/BAR domain"/>
    <property type="match status" value="1"/>
</dbReference>
<evidence type="ECO:0000256" key="11">
    <source>
        <dbReference type="SAM" id="MobiDB-lite"/>
    </source>
</evidence>
<dbReference type="EMBL" id="MNAD01001644">
    <property type="protein sequence ID" value="OJT02912.1"/>
    <property type="molecule type" value="Genomic_DNA"/>
</dbReference>
<dbReference type="GO" id="GO:0030904">
    <property type="term" value="C:retromer complex"/>
    <property type="evidence" value="ECO:0007669"/>
    <property type="project" value="UniProtKB-ARBA"/>
</dbReference>
<dbReference type="OrthoDB" id="271164at2759"/>
<keyword evidence="5" id="KW-0813">Transport</keyword>
<evidence type="ECO:0000259" key="12">
    <source>
        <dbReference type="PROSITE" id="PS50195"/>
    </source>
</evidence>
<evidence type="ECO:0000256" key="3">
    <source>
        <dbReference type="ARBA" id="ARBA00004555"/>
    </source>
</evidence>
<evidence type="ECO:0000256" key="1">
    <source>
        <dbReference type="ARBA" id="ARBA00004287"/>
    </source>
</evidence>
<evidence type="ECO:0000256" key="4">
    <source>
        <dbReference type="ARBA" id="ARBA00010883"/>
    </source>
</evidence>
<keyword evidence="9" id="KW-0333">Golgi apparatus</keyword>
<proteinExistence type="inferred from homology"/>
<feature type="compositionally biased region" description="Basic and acidic residues" evidence="11">
    <location>
        <begin position="112"/>
        <end position="122"/>
    </location>
</feature>
<keyword evidence="6" id="KW-0963">Cytoplasm</keyword>
<sequence length="662" mass="72386">MDGFDDLLAPSHDALANPFADPFAKPRSNSPDPWSSFGQDPSPYNEEAAAFGSSSSNALRHDAFADIGGFEDYRDSVPDPLDSAAFNSEEASTDDLQESTPTAHATSPLARGFRESVSEEPVHQPAELPLPLREPTPPVEQPTKASTPPPEPKTSPTAASVRLPGHVSRGSVASSASSHVASIKAAPVSYNPLDQPSNTFERSIAGLSIGGEALGGWGDSGGWQSTQHAFGGTGPVSSITREESMSDDDDDDDRPIAQTMAARVASREREQAPTSPSEASSSTPVKKDNGIQPTFVISVDDPQRVGDPIRAYTMYTVHTKTTSPIYKKSTFSVLRRYSDFLWLYETLSMNNPGVVVPPVPDKNPFGRFDNEFVQQRRLALEKCIQKIAAHPVLQKDADLKLFLESDTFSLDIKHRKAEIAQEKGGLMSAIGQTIAGPRFHETDEWFDRQRSYLDSLETQLRGLVRSIEAVAKQRSDVAAAAGDFAQTIADLAACDVGKQLSLSLSGLAEVERKAQELQSSQANDDVITILSTADEYTRLINSVRLAFSSRIRVYGVWQTADAHLKRTKQTHESNRAQGKLGPEMLGRSLAIVADAERRALDAKNEFDHVSRLVKHETARFERERVEDFKAALETFLEGMITRQKQPKYRATEDVDILPLLVL</sequence>
<comment type="subcellular location">
    <subcellularLocation>
        <location evidence="2">Cytoplasm</location>
    </subcellularLocation>
    <subcellularLocation>
        <location evidence="3">Golgi apparatus</location>
    </subcellularLocation>
    <subcellularLocation>
        <location evidence="1">Membrane</location>
        <topology evidence="1">Peripheral membrane protein</topology>
        <orientation evidence="1">Cytoplasmic side</orientation>
    </subcellularLocation>
</comment>
<dbReference type="GO" id="GO:0035091">
    <property type="term" value="F:phosphatidylinositol binding"/>
    <property type="evidence" value="ECO:0007669"/>
    <property type="project" value="InterPro"/>
</dbReference>
<keyword evidence="7" id="KW-0597">Phosphoprotein</keyword>
<dbReference type="SMART" id="SM00312">
    <property type="entry name" value="PX"/>
    <property type="match status" value="1"/>
</dbReference>
<dbReference type="GO" id="GO:0015031">
    <property type="term" value="P:protein transport"/>
    <property type="evidence" value="ECO:0007669"/>
    <property type="project" value="UniProtKB-KW"/>
</dbReference>